<gene>
    <name evidence="1" type="ORF">JQX08_20080</name>
</gene>
<accession>A0ABS2ILE9</accession>
<proteinExistence type="predicted"/>
<organism evidence="1 2">
    <name type="scientific">Zestomonas insulae</name>
    <dbReference type="NCBI Taxonomy" id="2809017"/>
    <lineage>
        <taxon>Bacteria</taxon>
        <taxon>Pseudomonadati</taxon>
        <taxon>Pseudomonadota</taxon>
        <taxon>Gammaproteobacteria</taxon>
        <taxon>Pseudomonadales</taxon>
        <taxon>Pseudomonadaceae</taxon>
        <taxon>Zestomonas</taxon>
    </lineage>
</organism>
<dbReference type="EMBL" id="JAFEUP010000006">
    <property type="protein sequence ID" value="MBM7063023.1"/>
    <property type="molecule type" value="Genomic_DNA"/>
</dbReference>
<name>A0ABS2ILE9_9GAMM</name>
<dbReference type="Proteomes" id="UP000717995">
    <property type="component" value="Unassembled WGS sequence"/>
</dbReference>
<reference evidence="1 2" key="1">
    <citation type="submission" date="2021-02" db="EMBL/GenBank/DDBJ databases">
        <authorList>
            <person name="Lee D.-H."/>
        </authorList>
    </citation>
    <scope>NUCLEOTIDE SEQUENCE [LARGE SCALE GENOMIC DNA]</scope>
    <source>
        <strain evidence="1 2">UL073</strain>
    </source>
</reference>
<sequence length="194" mass="21386">MNDAIAIRPGRQLLHTRQVVCSGYLRDDGLFDIEGRLLDTKGIDTQFLYGTIAAGGVLHQMRLVMTLDERMVIQHIEAHSEHAPTPVCPHISSAYAALKGLRIGPGFKKRAAELVGGLKGCTHLTEMLGPMATTAVQTMAPVMQKRLRERAARDPSFAMPNHWVIGTCHAYHPEGEAARKISEWRPYGDAHAQN</sequence>
<dbReference type="InterPro" id="IPR021312">
    <property type="entry name" value="DUF2889"/>
</dbReference>
<keyword evidence="2" id="KW-1185">Reference proteome</keyword>
<dbReference type="RefSeq" id="WP_205350197.1">
    <property type="nucleotide sequence ID" value="NZ_JAFEUP010000006.1"/>
</dbReference>
<dbReference type="Pfam" id="PF11136">
    <property type="entry name" value="DUF2889"/>
    <property type="match status" value="1"/>
</dbReference>
<evidence type="ECO:0000313" key="2">
    <source>
        <dbReference type="Proteomes" id="UP000717995"/>
    </source>
</evidence>
<protein>
    <submittedName>
        <fullName evidence="1">DUF2889 domain-containing protein</fullName>
    </submittedName>
</protein>
<comment type="caution">
    <text evidence="1">The sequence shown here is derived from an EMBL/GenBank/DDBJ whole genome shotgun (WGS) entry which is preliminary data.</text>
</comment>
<evidence type="ECO:0000313" key="1">
    <source>
        <dbReference type="EMBL" id="MBM7063023.1"/>
    </source>
</evidence>